<keyword evidence="3" id="KW-0804">Transcription</keyword>
<protein>
    <submittedName>
        <fullName evidence="5">Transcriptional regulator, AraC family with amidase-like domain</fullName>
    </submittedName>
</protein>
<feature type="domain" description="HTH araC/xylS-type" evidence="4">
    <location>
        <begin position="233"/>
        <end position="331"/>
    </location>
</feature>
<evidence type="ECO:0000313" key="6">
    <source>
        <dbReference type="Proteomes" id="UP000243232"/>
    </source>
</evidence>
<dbReference type="EMBL" id="LT629785">
    <property type="protein sequence ID" value="SDU20174.1"/>
    <property type="molecule type" value="Genomic_DNA"/>
</dbReference>
<dbReference type="STRING" id="364197.SAMN05216296_2369"/>
<dbReference type="PANTHER" id="PTHR43130:SF11">
    <property type="entry name" value="TRANSCRIPTIONAL REGULATORY PROTEIN"/>
    <property type="match status" value="1"/>
</dbReference>
<dbReference type="Pfam" id="PF01965">
    <property type="entry name" value="DJ-1_PfpI"/>
    <property type="match status" value="1"/>
</dbReference>
<dbReference type="InterPro" id="IPR009057">
    <property type="entry name" value="Homeodomain-like_sf"/>
</dbReference>
<sequence length="334" mass="37784">MRTVRPTPRRNTVTILAFDGSMEMSVVMTRDMFHAGAVAQQHAEPSAVVSPGKQVVVASQDGDPVRTFSGSMYQPDCSMTDIDSTELVVVSGIWCEIEQLIIRHRTTVEWILKQHQQGARIACLHTGAFLLAETGLLDNKVATVYWRMIEEFKSRYPKVILQPEKNITSSGNLFCSAGVSSGIEMGIYLLEKLWGVSVAAKVSRHFLMDIPRAPVEFQLALDQQKQHKDSRIQTAQQWLESNFSSDFLLEEVAEKVCLSLRSFRRRFKDATGETPMQYLQRIRLETAKQLLATSTLGVDQVSYRVGYEDASYFCRIFKQKLKVTPGEYRANMTK</sequence>
<dbReference type="GO" id="GO:0009893">
    <property type="term" value="P:positive regulation of metabolic process"/>
    <property type="evidence" value="ECO:0007669"/>
    <property type="project" value="UniProtKB-ARBA"/>
</dbReference>
<proteinExistence type="predicted"/>
<dbReference type="PRINTS" id="PR00032">
    <property type="entry name" value="HTHARAC"/>
</dbReference>
<dbReference type="InterPro" id="IPR020449">
    <property type="entry name" value="Tscrpt_reg_AraC-type_HTH"/>
</dbReference>
<dbReference type="PROSITE" id="PS00041">
    <property type="entry name" value="HTH_ARAC_FAMILY_1"/>
    <property type="match status" value="1"/>
</dbReference>
<evidence type="ECO:0000256" key="2">
    <source>
        <dbReference type="ARBA" id="ARBA00023125"/>
    </source>
</evidence>
<dbReference type="GO" id="GO:0043565">
    <property type="term" value="F:sequence-specific DNA binding"/>
    <property type="evidence" value="ECO:0007669"/>
    <property type="project" value="InterPro"/>
</dbReference>
<gene>
    <name evidence="5" type="ORF">SAMN05216296_2369</name>
</gene>
<keyword evidence="2" id="KW-0238">DNA-binding</keyword>
<reference evidence="6" key="1">
    <citation type="submission" date="2016-10" db="EMBL/GenBank/DDBJ databases">
        <authorList>
            <person name="Varghese N."/>
            <person name="Submissions S."/>
        </authorList>
    </citation>
    <scope>NUCLEOTIDE SEQUENCE [LARGE SCALE GENOMIC DNA]</scope>
    <source>
        <strain evidence="6">DSM 17875</strain>
    </source>
</reference>
<dbReference type="PROSITE" id="PS01124">
    <property type="entry name" value="HTH_ARAC_FAMILY_2"/>
    <property type="match status" value="1"/>
</dbReference>
<dbReference type="SMART" id="SM00342">
    <property type="entry name" value="HTH_ARAC"/>
    <property type="match status" value="1"/>
</dbReference>
<dbReference type="SUPFAM" id="SSF52317">
    <property type="entry name" value="Class I glutamine amidotransferase-like"/>
    <property type="match status" value="1"/>
</dbReference>
<dbReference type="Gene3D" id="3.40.50.880">
    <property type="match status" value="1"/>
</dbReference>
<dbReference type="PANTHER" id="PTHR43130">
    <property type="entry name" value="ARAC-FAMILY TRANSCRIPTIONAL REGULATOR"/>
    <property type="match status" value="1"/>
</dbReference>
<dbReference type="InterPro" id="IPR018060">
    <property type="entry name" value="HTH_AraC"/>
</dbReference>
<dbReference type="Proteomes" id="UP000243232">
    <property type="component" value="Chromosome I"/>
</dbReference>
<organism evidence="5 6">
    <name type="scientific">Pseudomonas pohangensis</name>
    <dbReference type="NCBI Taxonomy" id="364197"/>
    <lineage>
        <taxon>Bacteria</taxon>
        <taxon>Pseudomonadati</taxon>
        <taxon>Pseudomonadota</taxon>
        <taxon>Gammaproteobacteria</taxon>
        <taxon>Pseudomonadales</taxon>
        <taxon>Pseudomonadaceae</taxon>
        <taxon>Pseudomonas</taxon>
    </lineage>
</organism>
<evidence type="ECO:0000313" key="5">
    <source>
        <dbReference type="EMBL" id="SDU20174.1"/>
    </source>
</evidence>
<dbReference type="InterPro" id="IPR052158">
    <property type="entry name" value="INH-QAR"/>
</dbReference>
<dbReference type="InterPro" id="IPR002818">
    <property type="entry name" value="DJ-1/PfpI"/>
</dbReference>
<accession>A0A1H2GKY4</accession>
<dbReference type="GO" id="GO:0003700">
    <property type="term" value="F:DNA-binding transcription factor activity"/>
    <property type="evidence" value="ECO:0007669"/>
    <property type="project" value="InterPro"/>
</dbReference>
<dbReference type="InterPro" id="IPR029062">
    <property type="entry name" value="Class_I_gatase-like"/>
</dbReference>
<evidence type="ECO:0000256" key="3">
    <source>
        <dbReference type="ARBA" id="ARBA00023163"/>
    </source>
</evidence>
<dbReference type="AlphaFoldDB" id="A0A1H2GKY4"/>
<dbReference type="Pfam" id="PF12833">
    <property type="entry name" value="HTH_18"/>
    <property type="match status" value="1"/>
</dbReference>
<evidence type="ECO:0000259" key="4">
    <source>
        <dbReference type="PROSITE" id="PS01124"/>
    </source>
</evidence>
<keyword evidence="6" id="KW-1185">Reference proteome</keyword>
<keyword evidence="1" id="KW-0805">Transcription regulation</keyword>
<dbReference type="InterPro" id="IPR018062">
    <property type="entry name" value="HTH_AraC-typ_CS"/>
</dbReference>
<dbReference type="CDD" id="cd03138">
    <property type="entry name" value="GATase1_AraC_2"/>
    <property type="match status" value="1"/>
</dbReference>
<evidence type="ECO:0000256" key="1">
    <source>
        <dbReference type="ARBA" id="ARBA00023015"/>
    </source>
</evidence>
<dbReference type="Gene3D" id="1.10.10.60">
    <property type="entry name" value="Homeodomain-like"/>
    <property type="match status" value="2"/>
</dbReference>
<dbReference type="SUPFAM" id="SSF46689">
    <property type="entry name" value="Homeodomain-like"/>
    <property type="match status" value="2"/>
</dbReference>
<name>A0A1H2GKY4_9PSED</name>